<feature type="region of interest" description="Disordered" evidence="1">
    <location>
        <begin position="565"/>
        <end position="611"/>
    </location>
</feature>
<evidence type="ECO:0000256" key="1">
    <source>
        <dbReference type="SAM" id="MobiDB-lite"/>
    </source>
</evidence>
<accession>A0A2K3CPI5</accession>
<evidence type="ECO:0000313" key="2">
    <source>
        <dbReference type="EMBL" id="PNW70189.1"/>
    </source>
</evidence>
<dbReference type="RefSeq" id="XP_042914510.1">
    <property type="nucleotide sequence ID" value="XM_043072051.1"/>
</dbReference>
<sequence length="743" mass="74485">MGAQRALRGLACLCVGAPPRSAHLSDNESPRAAWAAAGGRRSGSSRARDAFRSAPHTPNDDDSPEDGHRQHHHQLQPQAAAAVSGGGKAATKPLRSLWSARGAARYATAAAAVKLRSKRDRRSSSASSGGDDEELSTCALPGTQQRQPQQTQVQAQRRCATAVAAAKQPTDAAALKAAADGGGIMDSGKSGDDSCSLPATEVVFGLACRASVSGRQRLGGDSVASASGVGGGGVARAPAPQAAAAAERVASADAPAACGTELAGRAVVGQQSILRPMASAPLPKGSFSGLRNRLPPSVSMPARLHSGASARTPPAAPSAARLLTNRHAQQQPQPPRGTLQASGAAAGSSALVNRCTSLTASERSYGSSLLSAAFERHDNRRAFTTDSAHVDSASSQSGYSSLAGAAAATSSSSRGGGAGSVLPSMSSSGSASASASSPSSRAAAQATISDGVSPAAVTQPPQHSSDKKQKKQKKHELEQQYVVPADGSEAQALAVARGFSEAFLRALATGDVRWGSDPRVSGLFTEGARMLTHDGQLFVGRTAIIRRLNAGMEQLHRMLGALPVSSPAPSASAASPAPPAGDNSGDVGAAEAPPAVSGGGDAGGATPQAAAERAASAPAAMAAPVNVGQLQSLAAKTHHTLDIAIVPRDAGDGSSSISSRRGLFARLFSIGSSSGSGSGGGGKRGAGQAGKARGDGGGCGSGAGSTVRVRATYEFRFGLRRFRLQDHYAVRGGSIVRLKRTRG</sequence>
<dbReference type="KEGG" id="cre:CHLRE_17g709600v5"/>
<feature type="region of interest" description="Disordered" evidence="1">
    <location>
        <begin position="217"/>
        <end position="236"/>
    </location>
</feature>
<feature type="compositionally biased region" description="Low complexity" evidence="1">
    <location>
        <begin position="31"/>
        <end position="45"/>
    </location>
</feature>
<reference evidence="2 3" key="1">
    <citation type="journal article" date="2007" name="Science">
        <title>The Chlamydomonas genome reveals the evolution of key animal and plant functions.</title>
        <authorList>
            <person name="Merchant S.S."/>
            <person name="Prochnik S.E."/>
            <person name="Vallon O."/>
            <person name="Harris E.H."/>
            <person name="Karpowicz S.J."/>
            <person name="Witman G.B."/>
            <person name="Terry A."/>
            <person name="Salamov A."/>
            <person name="Fritz-Laylin L.K."/>
            <person name="Marechal-Drouard L."/>
            <person name="Marshall W.F."/>
            <person name="Qu L.H."/>
            <person name="Nelson D.R."/>
            <person name="Sanderfoot A.A."/>
            <person name="Spalding M.H."/>
            <person name="Kapitonov V.V."/>
            <person name="Ren Q."/>
            <person name="Ferris P."/>
            <person name="Lindquist E."/>
            <person name="Shapiro H."/>
            <person name="Lucas S.M."/>
            <person name="Grimwood J."/>
            <person name="Schmutz J."/>
            <person name="Cardol P."/>
            <person name="Cerutti H."/>
            <person name="Chanfreau G."/>
            <person name="Chen C.L."/>
            <person name="Cognat V."/>
            <person name="Croft M.T."/>
            <person name="Dent R."/>
            <person name="Dutcher S."/>
            <person name="Fernandez E."/>
            <person name="Fukuzawa H."/>
            <person name="Gonzalez-Ballester D."/>
            <person name="Gonzalez-Halphen D."/>
            <person name="Hallmann A."/>
            <person name="Hanikenne M."/>
            <person name="Hippler M."/>
            <person name="Inwood W."/>
            <person name="Jabbari K."/>
            <person name="Kalanon M."/>
            <person name="Kuras R."/>
            <person name="Lefebvre P.A."/>
            <person name="Lemaire S.D."/>
            <person name="Lobanov A.V."/>
            <person name="Lohr M."/>
            <person name="Manuell A."/>
            <person name="Meier I."/>
            <person name="Mets L."/>
            <person name="Mittag M."/>
            <person name="Mittelmeier T."/>
            <person name="Moroney J.V."/>
            <person name="Moseley J."/>
            <person name="Napoli C."/>
            <person name="Nedelcu A.M."/>
            <person name="Niyogi K."/>
            <person name="Novoselov S.V."/>
            <person name="Paulsen I.T."/>
            <person name="Pazour G."/>
            <person name="Purton S."/>
            <person name="Ral J.P."/>
            <person name="Riano-Pachon D.M."/>
            <person name="Riekhof W."/>
            <person name="Rymarquis L."/>
            <person name="Schroda M."/>
            <person name="Stern D."/>
            <person name="Umen J."/>
            <person name="Willows R."/>
            <person name="Wilson N."/>
            <person name="Zimmer S.L."/>
            <person name="Allmer J."/>
            <person name="Balk J."/>
            <person name="Bisova K."/>
            <person name="Chen C.J."/>
            <person name="Elias M."/>
            <person name="Gendler K."/>
            <person name="Hauser C."/>
            <person name="Lamb M.R."/>
            <person name="Ledford H."/>
            <person name="Long J.C."/>
            <person name="Minagawa J."/>
            <person name="Page M.D."/>
            <person name="Pan J."/>
            <person name="Pootakham W."/>
            <person name="Roje S."/>
            <person name="Rose A."/>
            <person name="Stahlberg E."/>
            <person name="Terauchi A.M."/>
            <person name="Yang P."/>
            <person name="Ball S."/>
            <person name="Bowler C."/>
            <person name="Dieckmann C.L."/>
            <person name="Gladyshev V.N."/>
            <person name="Green P."/>
            <person name="Jorgensen R."/>
            <person name="Mayfield S."/>
            <person name="Mueller-Roeber B."/>
            <person name="Rajamani S."/>
            <person name="Sayre R.T."/>
            <person name="Brokstein P."/>
            <person name="Dubchak I."/>
            <person name="Goodstein D."/>
            <person name="Hornick L."/>
            <person name="Huang Y.W."/>
            <person name="Jhaveri J."/>
            <person name="Luo Y."/>
            <person name="Martinez D."/>
            <person name="Ngau W.C."/>
            <person name="Otillar B."/>
            <person name="Poliakov A."/>
            <person name="Porter A."/>
            <person name="Szajkowski L."/>
            <person name="Werner G."/>
            <person name="Zhou K."/>
            <person name="Grigoriev I.V."/>
            <person name="Rokhsar D.S."/>
            <person name="Grossman A.R."/>
        </authorList>
    </citation>
    <scope>NUCLEOTIDE SEQUENCE [LARGE SCALE GENOMIC DNA]</scope>
    <source>
        <strain evidence="3">CC-503</strain>
    </source>
</reference>
<dbReference type="EMBL" id="CM008978">
    <property type="protein sequence ID" value="PNW70189.1"/>
    <property type="molecule type" value="Genomic_DNA"/>
</dbReference>
<dbReference type="InParanoid" id="A0A2K3CPI5"/>
<feature type="compositionally biased region" description="Low complexity" evidence="1">
    <location>
        <begin position="143"/>
        <end position="153"/>
    </location>
</feature>
<dbReference type="Gramene" id="PNW70189">
    <property type="protein sequence ID" value="PNW70189"/>
    <property type="gene ID" value="CHLRE_17g709600v5"/>
</dbReference>
<dbReference type="AlphaFoldDB" id="A0A2K3CPI5"/>
<feature type="region of interest" description="Disordered" evidence="1">
    <location>
        <begin position="326"/>
        <end position="345"/>
    </location>
</feature>
<feature type="region of interest" description="Disordered" evidence="1">
    <location>
        <begin position="673"/>
        <end position="703"/>
    </location>
</feature>
<organism evidence="2 3">
    <name type="scientific">Chlamydomonas reinhardtii</name>
    <name type="common">Chlamydomonas smithii</name>
    <dbReference type="NCBI Taxonomy" id="3055"/>
    <lineage>
        <taxon>Eukaryota</taxon>
        <taxon>Viridiplantae</taxon>
        <taxon>Chlorophyta</taxon>
        <taxon>core chlorophytes</taxon>
        <taxon>Chlorophyceae</taxon>
        <taxon>CS clade</taxon>
        <taxon>Chlamydomonadales</taxon>
        <taxon>Chlamydomonadaceae</taxon>
        <taxon>Chlamydomonas</taxon>
    </lineage>
</organism>
<dbReference type="OrthoDB" id="550269at2759"/>
<dbReference type="ExpressionAtlas" id="A0A2K3CPI5">
    <property type="expression patterns" value="baseline and differential"/>
</dbReference>
<dbReference type="PaxDb" id="3055-EDP04793"/>
<feature type="compositionally biased region" description="Low complexity" evidence="1">
    <location>
        <begin position="565"/>
        <end position="575"/>
    </location>
</feature>
<proteinExistence type="predicted"/>
<protein>
    <submittedName>
        <fullName evidence="2">Uncharacterized protein</fullName>
    </submittedName>
</protein>
<keyword evidence="3" id="KW-1185">Reference proteome</keyword>
<dbReference type="Proteomes" id="UP000006906">
    <property type="component" value="Chromosome 17"/>
</dbReference>
<feature type="region of interest" description="Disordered" evidence="1">
    <location>
        <begin position="408"/>
        <end position="477"/>
    </location>
</feature>
<gene>
    <name evidence="2" type="ORF">CHLRE_17g709600v5</name>
</gene>
<dbReference type="GeneID" id="5717152"/>
<feature type="region of interest" description="Disordered" evidence="1">
    <location>
        <begin position="278"/>
        <end position="317"/>
    </location>
</feature>
<feature type="region of interest" description="Disordered" evidence="1">
    <location>
        <begin position="18"/>
        <end position="91"/>
    </location>
</feature>
<name>A0A2K3CPI5_CHLRE</name>
<evidence type="ECO:0000313" key="3">
    <source>
        <dbReference type="Proteomes" id="UP000006906"/>
    </source>
</evidence>
<feature type="region of interest" description="Disordered" evidence="1">
    <location>
        <begin position="112"/>
        <end position="153"/>
    </location>
</feature>
<feature type="compositionally biased region" description="Low complexity" evidence="1">
    <location>
        <begin position="424"/>
        <end position="446"/>
    </location>
</feature>
<feature type="compositionally biased region" description="Gly residues" evidence="1">
    <location>
        <begin position="674"/>
        <end position="688"/>
    </location>
</feature>
<feature type="compositionally biased region" description="Low complexity" evidence="1">
    <location>
        <begin position="308"/>
        <end position="317"/>
    </location>
</feature>